<sequence length="214" mass="24458">MTKEALKELIVDGLEFTIDQFIENELVKEFPGISTLVKSFEAVQSFRDRLFLKHLYSFITATGEIVSSKKIKEFSRSEDAEKISSKLIQVISLVSDREKPEILACLLAARVEQKLSTSEFMRAVDIVQSTFIEDLVEFNNMSQVADCSFEELKQYGIENLANTALIHQDLVDNKDLIVSGREEDIGILKYTQSEFGFKFRMACRYGSEQRRTKA</sequence>
<keyword evidence="2" id="KW-1185">Reference proteome</keyword>
<gene>
    <name evidence="1" type="ORF">BI375_23085</name>
</gene>
<proteinExistence type="predicted"/>
<organism evidence="1 2">
    <name type="scientific">Vibrio rotiferianus</name>
    <dbReference type="NCBI Taxonomy" id="190895"/>
    <lineage>
        <taxon>Bacteria</taxon>
        <taxon>Pseudomonadati</taxon>
        <taxon>Pseudomonadota</taxon>
        <taxon>Gammaproteobacteria</taxon>
        <taxon>Vibrionales</taxon>
        <taxon>Vibrionaceae</taxon>
        <taxon>Vibrio</taxon>
    </lineage>
</organism>
<protein>
    <submittedName>
        <fullName evidence="1">Uncharacterized protein</fullName>
    </submittedName>
</protein>
<dbReference type="EMBL" id="MKFT01000030">
    <property type="protein sequence ID" value="OHY90559.1"/>
    <property type="molecule type" value="Genomic_DNA"/>
</dbReference>
<name>A0ABX3D5T9_9VIBR</name>
<evidence type="ECO:0000313" key="1">
    <source>
        <dbReference type="EMBL" id="OHY90559.1"/>
    </source>
</evidence>
<dbReference type="RefSeq" id="WP_071236576.1">
    <property type="nucleotide sequence ID" value="NZ_KV861343.1"/>
</dbReference>
<reference evidence="1 2" key="1">
    <citation type="submission" date="2016-09" db="EMBL/GenBank/DDBJ databases">
        <title>Isolation, identification and antibiotic sensitivity analysis of bacterial pathogen from juvenile Hippocampus erectus with tail-rotted disease.</title>
        <authorList>
            <person name="Yang Q."/>
        </authorList>
    </citation>
    <scope>NUCLEOTIDE SEQUENCE [LARGE SCALE GENOMIC DNA]</scope>
    <source>
        <strain evidence="1 2">HM-10</strain>
    </source>
</reference>
<dbReference type="Proteomes" id="UP000180133">
    <property type="component" value="Unassembled WGS sequence"/>
</dbReference>
<comment type="caution">
    <text evidence="1">The sequence shown here is derived from an EMBL/GenBank/DDBJ whole genome shotgun (WGS) entry which is preliminary data.</text>
</comment>
<accession>A0ABX3D5T9</accession>
<evidence type="ECO:0000313" key="2">
    <source>
        <dbReference type="Proteomes" id="UP000180133"/>
    </source>
</evidence>